<reference evidence="1 2" key="1">
    <citation type="journal article" date="2019" name="Nat. Ecol. Evol.">
        <title>Megaphylogeny resolves global patterns of mushroom evolution.</title>
        <authorList>
            <person name="Varga T."/>
            <person name="Krizsan K."/>
            <person name="Foldi C."/>
            <person name="Dima B."/>
            <person name="Sanchez-Garcia M."/>
            <person name="Sanchez-Ramirez S."/>
            <person name="Szollosi G.J."/>
            <person name="Szarkandi J.G."/>
            <person name="Papp V."/>
            <person name="Albert L."/>
            <person name="Andreopoulos W."/>
            <person name="Angelini C."/>
            <person name="Antonin V."/>
            <person name="Barry K.W."/>
            <person name="Bougher N.L."/>
            <person name="Buchanan P."/>
            <person name="Buyck B."/>
            <person name="Bense V."/>
            <person name="Catcheside P."/>
            <person name="Chovatia M."/>
            <person name="Cooper J."/>
            <person name="Damon W."/>
            <person name="Desjardin D."/>
            <person name="Finy P."/>
            <person name="Geml J."/>
            <person name="Haridas S."/>
            <person name="Hughes K."/>
            <person name="Justo A."/>
            <person name="Karasinski D."/>
            <person name="Kautmanova I."/>
            <person name="Kiss B."/>
            <person name="Kocsube S."/>
            <person name="Kotiranta H."/>
            <person name="LaButti K.M."/>
            <person name="Lechner B.E."/>
            <person name="Liimatainen K."/>
            <person name="Lipzen A."/>
            <person name="Lukacs Z."/>
            <person name="Mihaltcheva S."/>
            <person name="Morgado L.N."/>
            <person name="Niskanen T."/>
            <person name="Noordeloos M.E."/>
            <person name="Ohm R.A."/>
            <person name="Ortiz-Santana B."/>
            <person name="Ovrebo C."/>
            <person name="Racz N."/>
            <person name="Riley R."/>
            <person name="Savchenko A."/>
            <person name="Shiryaev A."/>
            <person name="Soop K."/>
            <person name="Spirin V."/>
            <person name="Szebenyi C."/>
            <person name="Tomsovsky M."/>
            <person name="Tulloss R.E."/>
            <person name="Uehling J."/>
            <person name="Grigoriev I.V."/>
            <person name="Vagvolgyi C."/>
            <person name="Papp T."/>
            <person name="Martin F.M."/>
            <person name="Miettinen O."/>
            <person name="Hibbett D.S."/>
            <person name="Nagy L.G."/>
        </authorList>
    </citation>
    <scope>NUCLEOTIDE SEQUENCE [LARGE SCALE GENOMIC DNA]</scope>
    <source>
        <strain evidence="1 2">NL-1719</strain>
    </source>
</reference>
<name>A0ACD3B9Z4_9AGAR</name>
<dbReference type="Proteomes" id="UP000308600">
    <property type="component" value="Unassembled WGS sequence"/>
</dbReference>
<evidence type="ECO:0000313" key="2">
    <source>
        <dbReference type="Proteomes" id="UP000308600"/>
    </source>
</evidence>
<proteinExistence type="predicted"/>
<keyword evidence="2" id="KW-1185">Reference proteome</keyword>
<sequence length="88" mass="10355">MRYSLSPIAAAEVLWYRSTKFYRKTLQIDNRRRLSIISVPGLWVVLTSFIRLRSLLTSRSLSLKNEAAGWTFDHRYQLHGTLQRVSEK</sequence>
<protein>
    <submittedName>
        <fullName evidence="1">Uncharacterized protein</fullName>
    </submittedName>
</protein>
<dbReference type="EMBL" id="ML208268">
    <property type="protein sequence ID" value="TFK74457.1"/>
    <property type="molecule type" value="Genomic_DNA"/>
</dbReference>
<gene>
    <name evidence="1" type="ORF">BDN72DRAFT_833381</name>
</gene>
<evidence type="ECO:0000313" key="1">
    <source>
        <dbReference type="EMBL" id="TFK74457.1"/>
    </source>
</evidence>
<organism evidence="1 2">
    <name type="scientific">Pluteus cervinus</name>
    <dbReference type="NCBI Taxonomy" id="181527"/>
    <lineage>
        <taxon>Eukaryota</taxon>
        <taxon>Fungi</taxon>
        <taxon>Dikarya</taxon>
        <taxon>Basidiomycota</taxon>
        <taxon>Agaricomycotina</taxon>
        <taxon>Agaricomycetes</taxon>
        <taxon>Agaricomycetidae</taxon>
        <taxon>Agaricales</taxon>
        <taxon>Pluteineae</taxon>
        <taxon>Pluteaceae</taxon>
        <taxon>Pluteus</taxon>
    </lineage>
</organism>
<accession>A0ACD3B9Z4</accession>